<evidence type="ECO:0000313" key="3">
    <source>
        <dbReference type="Proteomes" id="UP000789572"/>
    </source>
</evidence>
<name>A0A9N8YZ09_9GLOM</name>
<comment type="caution">
    <text evidence="2">The sequence shown here is derived from an EMBL/GenBank/DDBJ whole genome shotgun (WGS) entry which is preliminary data.</text>
</comment>
<protein>
    <submittedName>
        <fullName evidence="2">2189_t:CDS:1</fullName>
    </submittedName>
</protein>
<reference evidence="2" key="1">
    <citation type="submission" date="2021-06" db="EMBL/GenBank/DDBJ databases">
        <authorList>
            <person name="Kallberg Y."/>
            <person name="Tangrot J."/>
            <person name="Rosling A."/>
        </authorList>
    </citation>
    <scope>NUCLEOTIDE SEQUENCE</scope>
    <source>
        <strain evidence="2">IA702</strain>
    </source>
</reference>
<evidence type="ECO:0000256" key="1">
    <source>
        <dbReference type="SAM" id="MobiDB-lite"/>
    </source>
</evidence>
<accession>A0A9N8YZ09</accession>
<sequence>MDIKSLGWRMEVQGPAGINSDGQLIITSREMPVFQPLHDDREKDCFTPDVAHAFVCLEENKLPIRSCAHFRLRTQQGKSQQRASKESKRGSQRPKLGMQEGDGGSVDKILLIFLTKLWLRQHMWWW</sequence>
<organism evidence="2 3">
    <name type="scientific">Paraglomus occultum</name>
    <dbReference type="NCBI Taxonomy" id="144539"/>
    <lineage>
        <taxon>Eukaryota</taxon>
        <taxon>Fungi</taxon>
        <taxon>Fungi incertae sedis</taxon>
        <taxon>Mucoromycota</taxon>
        <taxon>Glomeromycotina</taxon>
        <taxon>Glomeromycetes</taxon>
        <taxon>Paraglomerales</taxon>
        <taxon>Paraglomeraceae</taxon>
        <taxon>Paraglomus</taxon>
    </lineage>
</organism>
<evidence type="ECO:0000313" key="2">
    <source>
        <dbReference type="EMBL" id="CAG8461892.1"/>
    </source>
</evidence>
<keyword evidence="3" id="KW-1185">Reference proteome</keyword>
<dbReference type="AlphaFoldDB" id="A0A9N8YZ09"/>
<proteinExistence type="predicted"/>
<feature type="compositionally biased region" description="Polar residues" evidence="1">
    <location>
        <begin position="73"/>
        <end position="82"/>
    </location>
</feature>
<gene>
    <name evidence="2" type="ORF">POCULU_LOCUS605</name>
</gene>
<dbReference type="Proteomes" id="UP000789572">
    <property type="component" value="Unassembled WGS sequence"/>
</dbReference>
<dbReference type="EMBL" id="CAJVPJ010000033">
    <property type="protein sequence ID" value="CAG8461892.1"/>
    <property type="molecule type" value="Genomic_DNA"/>
</dbReference>
<feature type="region of interest" description="Disordered" evidence="1">
    <location>
        <begin position="73"/>
        <end position="103"/>
    </location>
</feature>